<sequence>MHFADNETADKGDRLYKIRPLTDALTNKFKQLKVPSEVVSVDECMVPFRGLSLFWQYIPGKASKYGEKMFKLCDESGYTYETEIYKGRSDTKSTGRGSNIVVLKLMKDYLNTGFTLNMEVYTGALSILSGKRHAEKVVMHLMHNKLDVGHHIFMDNFYNDYELATKLLTRRTHCTVSYINIIFHLLEVNMATKHVLKLSAINEFFAAVSELKLIAKGENALTSGHMKKFTFIAELSLLKAEVYASMKNRAYNVEITLDVDGQIKQGSCTCPRGQFVCHHMDMLLPAIEEFLFSEEYLLSEEKEKLFADKMNVSKNMIDKICHATIGQAKNASWLTYRKNRLTASNFGILSGAIQRGKYPPSLYKRLTGRCTRSKYNTKMAFVWNAIPDLPQK</sequence>
<reference evidence="3 4" key="1">
    <citation type="journal article" date="2024" name="BMC Genomics">
        <title>De novo assembly and annotation of Popillia japonica's genome with initial clues to its potential as an invasive pest.</title>
        <authorList>
            <person name="Cucini C."/>
            <person name="Boschi S."/>
            <person name="Funari R."/>
            <person name="Cardaioli E."/>
            <person name="Iannotti N."/>
            <person name="Marturano G."/>
            <person name="Paoli F."/>
            <person name="Bruttini M."/>
            <person name="Carapelli A."/>
            <person name="Frati F."/>
            <person name="Nardi F."/>
        </authorList>
    </citation>
    <scope>NUCLEOTIDE SEQUENCE [LARGE SCALE GENOMIC DNA]</scope>
    <source>
        <strain evidence="3">DMR45628</strain>
    </source>
</reference>
<evidence type="ECO:0000256" key="1">
    <source>
        <dbReference type="PROSITE-ProRule" id="PRU00325"/>
    </source>
</evidence>
<proteinExistence type="predicted"/>
<name>A0AAW1HUB6_POPJA</name>
<dbReference type="Pfam" id="PF13843">
    <property type="entry name" value="DDE_Tnp_1_7"/>
    <property type="match status" value="1"/>
</dbReference>
<dbReference type="GO" id="GO:0008270">
    <property type="term" value="F:zinc ion binding"/>
    <property type="evidence" value="ECO:0007669"/>
    <property type="project" value="UniProtKB-KW"/>
</dbReference>
<comment type="caution">
    <text evidence="3">The sequence shown here is derived from an EMBL/GenBank/DDBJ whole genome shotgun (WGS) entry which is preliminary data.</text>
</comment>
<dbReference type="EMBL" id="JASPKY010000920">
    <property type="protein sequence ID" value="KAK9680242.1"/>
    <property type="molecule type" value="Genomic_DNA"/>
</dbReference>
<dbReference type="PANTHER" id="PTHR46599">
    <property type="entry name" value="PIGGYBAC TRANSPOSABLE ELEMENT-DERIVED PROTEIN 4"/>
    <property type="match status" value="1"/>
</dbReference>
<gene>
    <name evidence="3" type="ORF">QE152_g39258</name>
</gene>
<keyword evidence="4" id="KW-1185">Reference proteome</keyword>
<keyword evidence="1" id="KW-0862">Zinc</keyword>
<keyword evidence="1" id="KW-0479">Metal-binding</keyword>
<organism evidence="3 4">
    <name type="scientific">Popillia japonica</name>
    <name type="common">Japanese beetle</name>
    <dbReference type="NCBI Taxonomy" id="7064"/>
    <lineage>
        <taxon>Eukaryota</taxon>
        <taxon>Metazoa</taxon>
        <taxon>Ecdysozoa</taxon>
        <taxon>Arthropoda</taxon>
        <taxon>Hexapoda</taxon>
        <taxon>Insecta</taxon>
        <taxon>Pterygota</taxon>
        <taxon>Neoptera</taxon>
        <taxon>Endopterygota</taxon>
        <taxon>Coleoptera</taxon>
        <taxon>Polyphaga</taxon>
        <taxon>Scarabaeiformia</taxon>
        <taxon>Scarabaeidae</taxon>
        <taxon>Rutelinae</taxon>
        <taxon>Popillia</taxon>
    </lineage>
</organism>
<protein>
    <submittedName>
        <fullName evidence="3">Transposase IS4</fullName>
    </submittedName>
</protein>
<dbReference type="InterPro" id="IPR029526">
    <property type="entry name" value="PGBD"/>
</dbReference>
<dbReference type="Proteomes" id="UP001458880">
    <property type="component" value="Unassembled WGS sequence"/>
</dbReference>
<evidence type="ECO:0000313" key="4">
    <source>
        <dbReference type="Proteomes" id="UP001458880"/>
    </source>
</evidence>
<accession>A0AAW1HUB6</accession>
<keyword evidence="1" id="KW-0863">Zinc-finger</keyword>
<feature type="domain" description="SWIM-type" evidence="2">
    <location>
        <begin position="253"/>
        <end position="288"/>
    </location>
</feature>
<dbReference type="AlphaFoldDB" id="A0AAW1HUB6"/>
<dbReference type="PANTHER" id="PTHR46599:SF3">
    <property type="entry name" value="PIGGYBAC TRANSPOSABLE ELEMENT-DERIVED PROTEIN 4"/>
    <property type="match status" value="1"/>
</dbReference>
<evidence type="ECO:0000313" key="3">
    <source>
        <dbReference type="EMBL" id="KAK9680242.1"/>
    </source>
</evidence>
<dbReference type="InterPro" id="IPR007527">
    <property type="entry name" value="Znf_SWIM"/>
</dbReference>
<dbReference type="PROSITE" id="PS50966">
    <property type="entry name" value="ZF_SWIM"/>
    <property type="match status" value="1"/>
</dbReference>
<evidence type="ECO:0000259" key="2">
    <source>
        <dbReference type="PROSITE" id="PS50966"/>
    </source>
</evidence>